<dbReference type="SUPFAM" id="SSF55048">
    <property type="entry name" value="Probable ACP-binding domain of malonyl-CoA ACP transacylase"/>
    <property type="match status" value="1"/>
</dbReference>
<dbReference type="PANTHER" id="PTHR47170:SF2">
    <property type="entry name" value="MALONYL-COA:ACP TRANSACYLASE (MAT) DOMAIN-CONTAINING PROTEIN"/>
    <property type="match status" value="1"/>
</dbReference>
<keyword evidence="10" id="KW-0275">Fatty acid biosynthesis</keyword>
<comment type="caution">
    <text evidence="14">The sequence shown here is derived from an EMBL/GenBank/DDBJ whole genome shotgun (WGS) entry which is preliminary data.</text>
</comment>
<dbReference type="EMBL" id="QMKO01001743">
    <property type="protein sequence ID" value="RTG86902.1"/>
    <property type="molecule type" value="Genomic_DNA"/>
</dbReference>
<dbReference type="InterPro" id="IPR052760">
    <property type="entry name" value="Mitochondrial_malonyltrans"/>
</dbReference>
<sequence>MNLLDSEDRRLRAAALPYVSCASVKKAWVCVWLSPIFKLFHQMRNSSFYITKSIVYECLSHSPFRRCNFSSDSGDSQCLTKPRYKWAVYGKSATDNDPHKTSIILFPGQGSHFVGMGKNLVKLPKIRQMFQCANEILRTDILRICLEGPASKLSKTIHCQPATFIISLAALVKLREENDELIRNCVVTAGFSLGEISALVFSGALTYEEGLHIIRVRAEAMQKACDEKAGAMVTVFLNPGSPLKLCIAAAINHCEVRHKIQNPCCKVANYLYPDCKVIAGNKEAIDFIEDHAGQFGIRRTKRLPVDGAFHTPLMFSARKVIANSLDRMGNFRRPSIPVISAVDVLPYRGTMNIKRKLAMQVIRPVRWEQTMYALYDRPTDVPFPRTIEAGPGRQLGAMLRMVSRGAFDGYSSIDV</sequence>
<dbReference type="GO" id="GO:0006633">
    <property type="term" value="P:fatty acid biosynthetic process"/>
    <property type="evidence" value="ECO:0007669"/>
    <property type="project" value="UniProtKB-UniPathway"/>
</dbReference>
<keyword evidence="7" id="KW-0809">Transit peptide</keyword>
<evidence type="ECO:0000256" key="4">
    <source>
        <dbReference type="ARBA" id="ARBA00022516"/>
    </source>
</evidence>
<evidence type="ECO:0000256" key="7">
    <source>
        <dbReference type="ARBA" id="ARBA00022946"/>
    </source>
</evidence>
<comment type="similarity">
    <text evidence="11">Belongs to the type II malonyltransferase family.</text>
</comment>
<evidence type="ECO:0000256" key="12">
    <source>
        <dbReference type="ARBA" id="ARBA00077751"/>
    </source>
</evidence>
<dbReference type="InterPro" id="IPR014043">
    <property type="entry name" value="Acyl_transferase_dom"/>
</dbReference>
<evidence type="ECO:0000313" key="15">
    <source>
        <dbReference type="Proteomes" id="UP000290809"/>
    </source>
</evidence>
<evidence type="ECO:0000256" key="1">
    <source>
        <dbReference type="ARBA" id="ARBA00004173"/>
    </source>
</evidence>
<dbReference type="STRING" id="6184.A0A430QGU5"/>
<keyword evidence="9" id="KW-0496">Mitochondrion</keyword>
<dbReference type="InterPro" id="IPR001227">
    <property type="entry name" value="Ac_transferase_dom_sf"/>
</dbReference>
<evidence type="ECO:0000256" key="11">
    <source>
        <dbReference type="ARBA" id="ARBA00061523"/>
    </source>
</evidence>
<keyword evidence="6" id="KW-0276">Fatty acid metabolism</keyword>
<dbReference type="AlphaFoldDB" id="A0A430QGU5"/>
<protein>
    <recommendedName>
        <fullName evidence="3">[acyl-carrier-protein] S-malonyltransferase</fullName>
        <ecNumber evidence="3">2.3.1.39</ecNumber>
    </recommendedName>
    <alternativeName>
        <fullName evidence="12">[Acyl-carrier-protein] malonyltransferase</fullName>
    </alternativeName>
</protein>
<dbReference type="UniPathway" id="UPA00094"/>
<dbReference type="SMART" id="SM00827">
    <property type="entry name" value="PKS_AT"/>
    <property type="match status" value="1"/>
</dbReference>
<evidence type="ECO:0000259" key="13">
    <source>
        <dbReference type="SMART" id="SM00827"/>
    </source>
</evidence>
<dbReference type="InterPro" id="IPR016035">
    <property type="entry name" value="Acyl_Trfase/lysoPLipase"/>
</dbReference>
<reference evidence="14 15" key="1">
    <citation type="journal article" date="2019" name="PLoS Pathog.">
        <title>Genome sequence of the bovine parasite Schistosoma bovis Tanzania.</title>
        <authorList>
            <person name="Oey H."/>
            <person name="Zakrzewski M."/>
            <person name="Gobert G."/>
            <person name="Gravermann K."/>
            <person name="Stoye J."/>
            <person name="Jones M."/>
            <person name="Mcmanus D."/>
            <person name="Krause L."/>
        </authorList>
    </citation>
    <scope>NUCLEOTIDE SEQUENCE [LARGE SCALE GENOMIC DNA]</scope>
    <source>
        <strain evidence="14 15">TAN1997</strain>
    </source>
</reference>
<dbReference type="SUPFAM" id="SSF52151">
    <property type="entry name" value="FabD/lysophospholipase-like"/>
    <property type="match status" value="1"/>
</dbReference>
<dbReference type="PANTHER" id="PTHR47170">
    <property type="entry name" value="MALONYL-COA ACP TRANSACYLASE, ACP-BINDING"/>
    <property type="match status" value="1"/>
</dbReference>
<evidence type="ECO:0000313" key="14">
    <source>
        <dbReference type="EMBL" id="RTG86902.1"/>
    </source>
</evidence>
<feature type="domain" description="Malonyl-CoA:ACP transacylase (MAT)" evidence="13">
    <location>
        <begin position="105"/>
        <end position="415"/>
    </location>
</feature>
<proteinExistence type="inferred from homology"/>
<name>A0A430QGU5_SCHBO</name>
<dbReference type="Pfam" id="PF00698">
    <property type="entry name" value="Acyl_transf_1"/>
    <property type="match status" value="1"/>
</dbReference>
<keyword evidence="15" id="KW-1185">Reference proteome</keyword>
<comment type="pathway">
    <text evidence="2">Lipid metabolism; fatty acid biosynthesis.</text>
</comment>
<organism evidence="14 15">
    <name type="scientific">Schistosoma bovis</name>
    <name type="common">Blood fluke</name>
    <dbReference type="NCBI Taxonomy" id="6184"/>
    <lineage>
        <taxon>Eukaryota</taxon>
        <taxon>Metazoa</taxon>
        <taxon>Spiralia</taxon>
        <taxon>Lophotrochozoa</taxon>
        <taxon>Platyhelminthes</taxon>
        <taxon>Trematoda</taxon>
        <taxon>Digenea</taxon>
        <taxon>Strigeidida</taxon>
        <taxon>Schistosomatoidea</taxon>
        <taxon>Schistosomatidae</taxon>
        <taxon>Schistosoma</taxon>
    </lineage>
</organism>
<accession>A0A430QGU5</accession>
<evidence type="ECO:0000256" key="5">
    <source>
        <dbReference type="ARBA" id="ARBA00022679"/>
    </source>
</evidence>
<dbReference type="FunFam" id="3.30.70.250:FF:000005">
    <property type="entry name" value="Malonyl-CoA-acyl carrier protein transacylase, mitochondrial"/>
    <property type="match status" value="1"/>
</dbReference>
<comment type="subcellular location">
    <subcellularLocation>
        <location evidence="1">Mitochondrion</location>
    </subcellularLocation>
</comment>
<gene>
    <name evidence="14" type="ORF">DC041_0001295</name>
</gene>
<evidence type="ECO:0000256" key="8">
    <source>
        <dbReference type="ARBA" id="ARBA00023098"/>
    </source>
</evidence>
<dbReference type="InterPro" id="IPR016036">
    <property type="entry name" value="Malonyl_transacylase_ACP-bd"/>
</dbReference>
<keyword evidence="8" id="KW-0443">Lipid metabolism</keyword>
<evidence type="ECO:0000256" key="2">
    <source>
        <dbReference type="ARBA" id="ARBA00005194"/>
    </source>
</evidence>
<evidence type="ECO:0000256" key="9">
    <source>
        <dbReference type="ARBA" id="ARBA00023128"/>
    </source>
</evidence>
<evidence type="ECO:0000256" key="3">
    <source>
        <dbReference type="ARBA" id="ARBA00013258"/>
    </source>
</evidence>
<keyword evidence="4" id="KW-0444">Lipid biosynthesis</keyword>
<evidence type="ECO:0000256" key="10">
    <source>
        <dbReference type="ARBA" id="ARBA00023160"/>
    </source>
</evidence>
<evidence type="ECO:0000256" key="6">
    <source>
        <dbReference type="ARBA" id="ARBA00022832"/>
    </source>
</evidence>
<dbReference type="EC" id="2.3.1.39" evidence="3"/>
<keyword evidence="5 14" id="KW-0808">Transferase</keyword>
<dbReference type="GO" id="GO:0004314">
    <property type="term" value="F:[acyl-carrier-protein] S-malonyltransferase activity"/>
    <property type="evidence" value="ECO:0007669"/>
    <property type="project" value="UniProtKB-EC"/>
</dbReference>
<dbReference type="Proteomes" id="UP000290809">
    <property type="component" value="Unassembled WGS sequence"/>
</dbReference>
<dbReference type="GO" id="GO:0005739">
    <property type="term" value="C:mitochondrion"/>
    <property type="evidence" value="ECO:0007669"/>
    <property type="project" value="UniProtKB-SubCell"/>
</dbReference>
<dbReference type="Gene3D" id="3.40.366.10">
    <property type="entry name" value="Malonyl-Coenzyme A Acyl Carrier Protein, domain 2"/>
    <property type="match status" value="1"/>
</dbReference>
<dbReference type="Gene3D" id="3.30.70.250">
    <property type="entry name" value="Malonyl-CoA ACP transacylase, ACP-binding"/>
    <property type="match status" value="1"/>
</dbReference>